<name>W7DF19_9LIST</name>
<dbReference type="InterPro" id="IPR021398">
    <property type="entry name" value="DUF3037"/>
</dbReference>
<comment type="caution">
    <text evidence="1">The sequence shown here is derived from an EMBL/GenBank/DDBJ whole genome shotgun (WGS) entry which is preliminary data.</text>
</comment>
<accession>W7DF19</accession>
<dbReference type="EMBL" id="AODM01000030">
    <property type="protein sequence ID" value="EUJ56609.1"/>
    <property type="molecule type" value="Genomic_DNA"/>
</dbReference>
<dbReference type="Proteomes" id="UP000019241">
    <property type="component" value="Unassembled WGS sequence"/>
</dbReference>
<dbReference type="AlphaFoldDB" id="W7DF19"/>
<dbReference type="RefSeq" id="WP_036063447.1">
    <property type="nucleotide sequence ID" value="NZ_AODM01000030.1"/>
</dbReference>
<protein>
    <recommendedName>
        <fullName evidence="3">DUF3037 domain-containing protein</fullName>
    </recommendedName>
</protein>
<evidence type="ECO:0008006" key="3">
    <source>
        <dbReference type="Google" id="ProtNLM"/>
    </source>
</evidence>
<evidence type="ECO:0000313" key="1">
    <source>
        <dbReference type="EMBL" id="EUJ56609.1"/>
    </source>
</evidence>
<organism evidence="1 2">
    <name type="scientific">Listeria fleischmannii FSL S10-1203</name>
    <dbReference type="NCBI Taxonomy" id="1265822"/>
    <lineage>
        <taxon>Bacteria</taxon>
        <taxon>Bacillati</taxon>
        <taxon>Bacillota</taxon>
        <taxon>Bacilli</taxon>
        <taxon>Bacillales</taxon>
        <taxon>Listeriaceae</taxon>
        <taxon>Listeria</taxon>
    </lineage>
</organism>
<dbReference type="Pfam" id="PF11236">
    <property type="entry name" value="DUF3037"/>
    <property type="match status" value="1"/>
</dbReference>
<dbReference type="PATRIC" id="fig|1265822.4.peg.1789"/>
<evidence type="ECO:0000313" key="2">
    <source>
        <dbReference type="Proteomes" id="UP000019241"/>
    </source>
</evidence>
<sequence length="245" mass="28887">MRIQYSILRYRPDLYSGESINIGIAFHNMETDERDFVTMKNYKRLWAFDDELDPEFTINSIEEIKDDWISGSLFSDYTYLKDYTKFFVNEFYFSSIKTERISNYKEFINDAYKYFLGKAVPKSERLSKRQKMNFIESFLKENSCNYRKNKKLSGAYNDSFIFDYSLTRNEERVGIKYISTATQSTHMLRSLLFYAEHVSLVKISVMIEVDLSAYNDEIRGLLEMGIQNGLISIVTEDKIDELVGS</sequence>
<proteinExistence type="predicted"/>
<reference evidence="1 2" key="1">
    <citation type="submission" date="2012-12" db="EMBL/GenBank/DDBJ databases">
        <title>Novel taxa of Listeriaceae from agricultural environments in the United States.</title>
        <authorList>
            <person name="den Bakker H.C."/>
            <person name="Allred A."/>
            <person name="Warchocki S."/>
            <person name="Wright E.M."/>
            <person name="Burrell A."/>
            <person name="Nightingale K.K."/>
            <person name="Kephart D."/>
            <person name="Wiedmann M."/>
        </authorList>
    </citation>
    <scope>NUCLEOTIDE SEQUENCE [LARGE SCALE GENOMIC DNA]</scope>
    <source>
        <strain evidence="1 2">FSL S10-1203</strain>
    </source>
</reference>
<gene>
    <name evidence="1" type="ORF">MCOL2_08786</name>
</gene>